<dbReference type="Pfam" id="PF00665">
    <property type="entry name" value="rve"/>
    <property type="match status" value="1"/>
</dbReference>
<dbReference type="InterPro" id="IPR012337">
    <property type="entry name" value="RNaseH-like_sf"/>
</dbReference>
<feature type="domain" description="Integrase catalytic" evidence="1">
    <location>
        <begin position="50"/>
        <end position="218"/>
    </location>
</feature>
<dbReference type="AlphaFoldDB" id="A0AAV3Q7R4"/>
<dbReference type="GO" id="GO:0003676">
    <property type="term" value="F:nucleic acid binding"/>
    <property type="evidence" value="ECO:0007669"/>
    <property type="project" value="InterPro"/>
</dbReference>
<dbReference type="EMBL" id="BAABME010003698">
    <property type="protein sequence ID" value="GAA0159804.1"/>
    <property type="molecule type" value="Genomic_DNA"/>
</dbReference>
<dbReference type="InterPro" id="IPR050951">
    <property type="entry name" value="Retrovirus_Pol_polyprotein"/>
</dbReference>
<protein>
    <recommendedName>
        <fullName evidence="1">Integrase catalytic domain-containing protein</fullName>
    </recommendedName>
</protein>
<dbReference type="PROSITE" id="PS50994">
    <property type="entry name" value="INTEGRASE"/>
    <property type="match status" value="1"/>
</dbReference>
<dbReference type="PANTHER" id="PTHR37984:SF5">
    <property type="entry name" value="PROTEIN NYNRIN-LIKE"/>
    <property type="match status" value="1"/>
</dbReference>
<dbReference type="Gene3D" id="3.30.420.10">
    <property type="entry name" value="Ribonuclease H-like superfamily/Ribonuclease H"/>
    <property type="match status" value="1"/>
</dbReference>
<comment type="caution">
    <text evidence="2">The sequence shown here is derived from an EMBL/GenBank/DDBJ whole genome shotgun (WGS) entry which is preliminary data.</text>
</comment>
<keyword evidence="3" id="KW-1185">Reference proteome</keyword>
<name>A0AAV3Q7R4_LITER</name>
<organism evidence="2 3">
    <name type="scientific">Lithospermum erythrorhizon</name>
    <name type="common">Purple gromwell</name>
    <name type="synonym">Lithospermum officinale var. erythrorhizon</name>
    <dbReference type="NCBI Taxonomy" id="34254"/>
    <lineage>
        <taxon>Eukaryota</taxon>
        <taxon>Viridiplantae</taxon>
        <taxon>Streptophyta</taxon>
        <taxon>Embryophyta</taxon>
        <taxon>Tracheophyta</taxon>
        <taxon>Spermatophyta</taxon>
        <taxon>Magnoliopsida</taxon>
        <taxon>eudicotyledons</taxon>
        <taxon>Gunneridae</taxon>
        <taxon>Pentapetalae</taxon>
        <taxon>asterids</taxon>
        <taxon>lamiids</taxon>
        <taxon>Boraginales</taxon>
        <taxon>Boraginaceae</taxon>
        <taxon>Boraginoideae</taxon>
        <taxon>Lithospermeae</taxon>
        <taxon>Lithospermum</taxon>
    </lineage>
</organism>
<sequence>MDHYTYVFQRMIFPKYWLKYMRGGVELTLGKGHWLLKSPEKGNTPELPTCTLTPMVSFILSAIWGIDLVGKLPRAKGGAKFVIVAVDYFNKWVEAVPLKKTKGEKVVHFLWKNILTWFSIPKVLVSDNRPQFEAWILPYFCEKFGIEHRFALVYYTKSNGQVERKEVGLPIYRQAGFDEEKNDKWLREYLNFTDELKRRGPYRIKQILGPRTYELEDLNGKPLPRTWQASKLCKYYV</sequence>
<evidence type="ECO:0000313" key="3">
    <source>
        <dbReference type="Proteomes" id="UP001454036"/>
    </source>
</evidence>
<dbReference type="GO" id="GO:0015074">
    <property type="term" value="P:DNA integration"/>
    <property type="evidence" value="ECO:0007669"/>
    <property type="project" value="InterPro"/>
</dbReference>
<reference evidence="2 3" key="1">
    <citation type="submission" date="2024-01" db="EMBL/GenBank/DDBJ databases">
        <title>The complete chloroplast genome sequence of Lithospermum erythrorhizon: insights into the phylogenetic relationship among Boraginaceae species and the maternal lineages of purple gromwells.</title>
        <authorList>
            <person name="Okada T."/>
            <person name="Watanabe K."/>
        </authorList>
    </citation>
    <scope>NUCLEOTIDE SEQUENCE [LARGE SCALE GENOMIC DNA]</scope>
</reference>
<proteinExistence type="predicted"/>
<accession>A0AAV3Q7R4</accession>
<dbReference type="InterPro" id="IPR036397">
    <property type="entry name" value="RNaseH_sf"/>
</dbReference>
<dbReference type="Proteomes" id="UP001454036">
    <property type="component" value="Unassembled WGS sequence"/>
</dbReference>
<gene>
    <name evidence="2" type="ORF">LIER_16503</name>
</gene>
<dbReference type="InterPro" id="IPR001584">
    <property type="entry name" value="Integrase_cat-core"/>
</dbReference>
<dbReference type="PANTHER" id="PTHR37984">
    <property type="entry name" value="PROTEIN CBG26694"/>
    <property type="match status" value="1"/>
</dbReference>
<evidence type="ECO:0000313" key="2">
    <source>
        <dbReference type="EMBL" id="GAA0159804.1"/>
    </source>
</evidence>
<dbReference type="SUPFAM" id="SSF53098">
    <property type="entry name" value="Ribonuclease H-like"/>
    <property type="match status" value="1"/>
</dbReference>
<evidence type="ECO:0000259" key="1">
    <source>
        <dbReference type="PROSITE" id="PS50994"/>
    </source>
</evidence>